<gene>
    <name evidence="11" type="ORF">I2H31_22200</name>
</gene>
<keyword evidence="12" id="KW-1185">Reference proteome</keyword>
<dbReference type="SUPFAM" id="SSF74653">
    <property type="entry name" value="TolA/TonB C-terminal domain"/>
    <property type="match status" value="1"/>
</dbReference>
<dbReference type="NCBIfam" id="TIGR01352">
    <property type="entry name" value="tonB_Cterm"/>
    <property type="match status" value="1"/>
</dbReference>
<sequence>MVLTARSFSLSVARLRQLLLPLAVAGLLGAAPPSGYAQGRSVVAPADTTTYTYVEEMPELPGASGHAALSAHIARTTRLPLFHGQLPDATRILFGFVVTETGEVTNARILKSLNRRVDAAVLQAVRALPRFHPGRHQGVPVRVRLTLLIAFEWR</sequence>
<evidence type="ECO:0000256" key="6">
    <source>
        <dbReference type="ARBA" id="ARBA00022692"/>
    </source>
</evidence>
<dbReference type="PANTHER" id="PTHR33446:SF2">
    <property type="entry name" value="PROTEIN TONB"/>
    <property type="match status" value="1"/>
</dbReference>
<name>A0ABS0IBI0_9BACT</name>
<evidence type="ECO:0000256" key="5">
    <source>
        <dbReference type="ARBA" id="ARBA00022519"/>
    </source>
</evidence>
<evidence type="ECO:0000313" key="12">
    <source>
        <dbReference type="Proteomes" id="UP000618931"/>
    </source>
</evidence>
<dbReference type="RefSeq" id="WP_196295253.1">
    <property type="nucleotide sequence ID" value="NZ_JADQDM010000019.1"/>
</dbReference>
<keyword evidence="3" id="KW-0813">Transport</keyword>
<keyword evidence="6" id="KW-0812">Transmembrane</keyword>
<evidence type="ECO:0000256" key="1">
    <source>
        <dbReference type="ARBA" id="ARBA00004383"/>
    </source>
</evidence>
<dbReference type="InterPro" id="IPR037682">
    <property type="entry name" value="TonB_C"/>
</dbReference>
<evidence type="ECO:0000256" key="4">
    <source>
        <dbReference type="ARBA" id="ARBA00022475"/>
    </source>
</evidence>
<dbReference type="Gene3D" id="3.30.1150.10">
    <property type="match status" value="1"/>
</dbReference>
<comment type="subcellular location">
    <subcellularLocation>
        <location evidence="1">Cell inner membrane</location>
        <topology evidence="1">Single-pass membrane protein</topology>
        <orientation evidence="1">Periplasmic side</orientation>
    </subcellularLocation>
</comment>
<evidence type="ECO:0000256" key="7">
    <source>
        <dbReference type="ARBA" id="ARBA00022927"/>
    </source>
</evidence>
<dbReference type="Proteomes" id="UP000618931">
    <property type="component" value="Unassembled WGS sequence"/>
</dbReference>
<dbReference type="EMBL" id="JADQDM010000019">
    <property type="protein sequence ID" value="MBF9223829.1"/>
    <property type="molecule type" value="Genomic_DNA"/>
</dbReference>
<comment type="caution">
    <text evidence="11">The sequence shown here is derived from an EMBL/GenBank/DDBJ whole genome shotgun (WGS) entry which is preliminary data.</text>
</comment>
<evidence type="ECO:0000256" key="8">
    <source>
        <dbReference type="ARBA" id="ARBA00022989"/>
    </source>
</evidence>
<keyword evidence="8" id="KW-1133">Transmembrane helix</keyword>
<organism evidence="11 12">
    <name type="scientific">Hymenobacter ruricola</name>
    <dbReference type="NCBI Taxonomy" id="2791023"/>
    <lineage>
        <taxon>Bacteria</taxon>
        <taxon>Pseudomonadati</taxon>
        <taxon>Bacteroidota</taxon>
        <taxon>Cytophagia</taxon>
        <taxon>Cytophagales</taxon>
        <taxon>Hymenobacteraceae</taxon>
        <taxon>Hymenobacter</taxon>
    </lineage>
</organism>
<evidence type="ECO:0000256" key="9">
    <source>
        <dbReference type="ARBA" id="ARBA00023136"/>
    </source>
</evidence>
<dbReference type="InterPro" id="IPR051045">
    <property type="entry name" value="TonB-dependent_transducer"/>
</dbReference>
<evidence type="ECO:0000256" key="2">
    <source>
        <dbReference type="ARBA" id="ARBA00006555"/>
    </source>
</evidence>
<dbReference type="InterPro" id="IPR006260">
    <property type="entry name" value="TonB/TolA_C"/>
</dbReference>
<keyword evidence="4" id="KW-1003">Cell membrane</keyword>
<feature type="domain" description="TonB C-terminal" evidence="10">
    <location>
        <begin position="94"/>
        <end position="152"/>
    </location>
</feature>
<protein>
    <submittedName>
        <fullName evidence="11">TonB family protein</fullName>
    </submittedName>
</protein>
<proteinExistence type="inferred from homology"/>
<accession>A0ABS0IBI0</accession>
<keyword evidence="9" id="KW-0472">Membrane</keyword>
<dbReference type="PANTHER" id="PTHR33446">
    <property type="entry name" value="PROTEIN TONB-RELATED"/>
    <property type="match status" value="1"/>
</dbReference>
<keyword evidence="7" id="KW-0653">Protein transport</keyword>
<reference evidence="11 12" key="1">
    <citation type="submission" date="2020-11" db="EMBL/GenBank/DDBJ databases">
        <authorList>
            <person name="Kim M.K."/>
        </authorList>
    </citation>
    <scope>NUCLEOTIDE SEQUENCE [LARGE SCALE GENOMIC DNA]</scope>
    <source>
        <strain evidence="11 12">BT662</strain>
    </source>
</reference>
<keyword evidence="5" id="KW-0997">Cell inner membrane</keyword>
<evidence type="ECO:0000256" key="3">
    <source>
        <dbReference type="ARBA" id="ARBA00022448"/>
    </source>
</evidence>
<comment type="similarity">
    <text evidence="2">Belongs to the TonB family.</text>
</comment>
<evidence type="ECO:0000259" key="10">
    <source>
        <dbReference type="Pfam" id="PF03544"/>
    </source>
</evidence>
<dbReference type="Pfam" id="PF03544">
    <property type="entry name" value="TonB_C"/>
    <property type="match status" value="1"/>
</dbReference>
<evidence type="ECO:0000313" key="11">
    <source>
        <dbReference type="EMBL" id="MBF9223829.1"/>
    </source>
</evidence>